<evidence type="ECO:0000313" key="3">
    <source>
        <dbReference type="WBParaSite" id="SCUD_0001053101-mRNA-1"/>
    </source>
</evidence>
<gene>
    <name evidence="1" type="ORF">SCUD_LOCUS10531</name>
</gene>
<dbReference type="AlphaFoldDB" id="A0A183K6A6"/>
<dbReference type="EMBL" id="UZAK01033834">
    <property type="protein sequence ID" value="VDP40320.1"/>
    <property type="molecule type" value="Genomic_DNA"/>
</dbReference>
<name>A0A183K6A6_9TREM</name>
<accession>A0A183K6A6</accession>
<organism evidence="3">
    <name type="scientific">Schistosoma curassoni</name>
    <dbReference type="NCBI Taxonomy" id="6186"/>
    <lineage>
        <taxon>Eukaryota</taxon>
        <taxon>Metazoa</taxon>
        <taxon>Spiralia</taxon>
        <taxon>Lophotrochozoa</taxon>
        <taxon>Platyhelminthes</taxon>
        <taxon>Trematoda</taxon>
        <taxon>Digenea</taxon>
        <taxon>Strigeidida</taxon>
        <taxon>Schistosomatoidea</taxon>
        <taxon>Schistosomatidae</taxon>
        <taxon>Schistosoma</taxon>
    </lineage>
</organism>
<evidence type="ECO:0000313" key="1">
    <source>
        <dbReference type="EMBL" id="VDP40320.1"/>
    </source>
</evidence>
<reference evidence="1 2" key="2">
    <citation type="submission" date="2018-11" db="EMBL/GenBank/DDBJ databases">
        <authorList>
            <consortium name="Pathogen Informatics"/>
        </authorList>
    </citation>
    <scope>NUCLEOTIDE SEQUENCE [LARGE SCALE GENOMIC DNA]</scope>
    <source>
        <strain evidence="1">Dakar</strain>
        <strain evidence="2">Dakar, Senegal</strain>
    </source>
</reference>
<protein>
    <submittedName>
        <fullName evidence="3">DUF4283 domain-containing protein</fullName>
    </submittedName>
</protein>
<proteinExistence type="predicted"/>
<dbReference type="WBParaSite" id="SCUD_0001053101-mRNA-1">
    <property type="protein sequence ID" value="SCUD_0001053101-mRNA-1"/>
    <property type="gene ID" value="SCUD_0001053101"/>
</dbReference>
<keyword evidence="2" id="KW-1185">Reference proteome</keyword>
<sequence>MYIMSNTSLSIRDADRVLYGLRFLITDIPKSIRGVLKTCPSVQPKFISSGVYYHLGFKTNLLRYVELWLCTIDFDSLNLYINIDGLSMSRSSNQQLWPILGRVIFLGLMTCKEEFLHNSIDMDGADMQAENSHVQYPKFRLFDKFVSPIAK</sequence>
<reference evidence="3" key="1">
    <citation type="submission" date="2016-06" db="UniProtKB">
        <authorList>
            <consortium name="WormBaseParasite"/>
        </authorList>
    </citation>
    <scope>IDENTIFICATION</scope>
</reference>
<evidence type="ECO:0000313" key="2">
    <source>
        <dbReference type="Proteomes" id="UP000279833"/>
    </source>
</evidence>
<dbReference type="Proteomes" id="UP000279833">
    <property type="component" value="Unassembled WGS sequence"/>
</dbReference>